<evidence type="ECO:0000256" key="8">
    <source>
        <dbReference type="ARBA" id="ARBA00023224"/>
    </source>
</evidence>
<evidence type="ECO:0000256" key="6">
    <source>
        <dbReference type="ARBA" id="ARBA00023136"/>
    </source>
</evidence>
<evidence type="ECO:0000256" key="1">
    <source>
        <dbReference type="ARBA" id="ARBA00004141"/>
    </source>
</evidence>
<dbReference type="Gene3D" id="1.20.1070.10">
    <property type="entry name" value="Rhodopsin 7-helix transmembrane proteins"/>
    <property type="match status" value="1"/>
</dbReference>
<feature type="transmembrane region" description="Helical" evidence="10">
    <location>
        <begin position="166"/>
        <end position="187"/>
    </location>
</feature>
<evidence type="ECO:0000256" key="7">
    <source>
        <dbReference type="ARBA" id="ARBA00023170"/>
    </source>
</evidence>
<dbReference type="Pfam" id="PF00001">
    <property type="entry name" value="7tm_1"/>
    <property type="match status" value="1"/>
</dbReference>
<keyword evidence="6 10" id="KW-0472">Membrane</keyword>
<keyword evidence="5 9" id="KW-0297">G-protein coupled receptor</keyword>
<dbReference type="GeneID" id="106464429"/>
<keyword evidence="4 10" id="KW-1133">Transmembrane helix</keyword>
<dbReference type="InterPro" id="IPR017452">
    <property type="entry name" value="GPCR_Rhodpsn_7TM"/>
</dbReference>
<dbReference type="InterPro" id="IPR000276">
    <property type="entry name" value="GPCR_Rhodpsn"/>
</dbReference>
<dbReference type="SUPFAM" id="SSF81321">
    <property type="entry name" value="Family A G protein-coupled receptor-like"/>
    <property type="match status" value="1"/>
</dbReference>
<comment type="subcellular location">
    <subcellularLocation>
        <location evidence="1">Membrane</location>
        <topology evidence="1">Multi-pass membrane protein</topology>
    </subcellularLocation>
</comment>
<feature type="domain" description="G-protein coupled receptors family 1 profile" evidence="11">
    <location>
        <begin position="64"/>
        <end position="210"/>
    </location>
</feature>
<evidence type="ECO:0000259" key="11">
    <source>
        <dbReference type="PROSITE" id="PS50262"/>
    </source>
</evidence>
<dbReference type="PRINTS" id="PR00237">
    <property type="entry name" value="GPCRRHODOPSN"/>
</dbReference>
<feature type="transmembrane region" description="Helical" evidence="10">
    <location>
        <begin position="52"/>
        <end position="72"/>
    </location>
</feature>
<accession>A0ABM1SW49</accession>
<evidence type="ECO:0000256" key="10">
    <source>
        <dbReference type="SAM" id="Phobius"/>
    </source>
</evidence>
<comment type="similarity">
    <text evidence="2 9">Belongs to the G-protein coupled receptor 1 family.</text>
</comment>
<name>A0ABM1SW49_LIMPO</name>
<dbReference type="PANTHER" id="PTHR24243">
    <property type="entry name" value="G-PROTEIN COUPLED RECEPTOR"/>
    <property type="match status" value="1"/>
</dbReference>
<dbReference type="RefSeq" id="XP_022247855.1">
    <property type="nucleotide sequence ID" value="XM_022392147.1"/>
</dbReference>
<keyword evidence="8 9" id="KW-0807">Transducer</keyword>
<organism evidence="12 13">
    <name type="scientific">Limulus polyphemus</name>
    <name type="common">Atlantic horseshoe crab</name>
    <dbReference type="NCBI Taxonomy" id="6850"/>
    <lineage>
        <taxon>Eukaryota</taxon>
        <taxon>Metazoa</taxon>
        <taxon>Ecdysozoa</taxon>
        <taxon>Arthropoda</taxon>
        <taxon>Chelicerata</taxon>
        <taxon>Merostomata</taxon>
        <taxon>Xiphosura</taxon>
        <taxon>Limulidae</taxon>
        <taxon>Limulus</taxon>
    </lineage>
</organism>
<evidence type="ECO:0000256" key="3">
    <source>
        <dbReference type="ARBA" id="ARBA00022692"/>
    </source>
</evidence>
<evidence type="ECO:0000256" key="9">
    <source>
        <dbReference type="RuleBase" id="RU000688"/>
    </source>
</evidence>
<dbReference type="PROSITE" id="PS00237">
    <property type="entry name" value="G_PROTEIN_RECEP_F1_1"/>
    <property type="match status" value="1"/>
</dbReference>
<feature type="transmembrane region" description="Helical" evidence="10">
    <location>
        <begin position="124"/>
        <end position="145"/>
    </location>
</feature>
<keyword evidence="3 9" id="KW-0812">Transmembrane</keyword>
<sequence length="210" mass="23278">MLKSSFVNISDCAHLDDEYGSSLTPNCSSISIKMNEEVVLEFPSTIKNMTTVILSIILAVGATGNVLIPIVVCRTKELRNSTNIFLMNLSVADLLVLLVCTPPILIELHTKPEVWLLGENMCKIVPFVELSVAHGSVLTILAISFERYYAICQPLKAGYTCTKMRAIIIIVIVWVVALLVTSPVLLFSQFTYSEYVDGSIVPRCIHWRTL</sequence>
<dbReference type="PANTHER" id="PTHR24243:SF233">
    <property type="entry name" value="THYROTROPIN-RELEASING HORMONE RECEPTOR"/>
    <property type="match status" value="1"/>
</dbReference>
<keyword evidence="7 9" id="KW-0675">Receptor</keyword>
<keyword evidence="12" id="KW-1185">Reference proteome</keyword>
<evidence type="ECO:0000256" key="4">
    <source>
        <dbReference type="ARBA" id="ARBA00022989"/>
    </source>
</evidence>
<gene>
    <name evidence="13" type="primary">LOC106464429</name>
</gene>
<evidence type="ECO:0000256" key="5">
    <source>
        <dbReference type="ARBA" id="ARBA00023040"/>
    </source>
</evidence>
<evidence type="ECO:0000313" key="13">
    <source>
        <dbReference type="RefSeq" id="XP_022247855.1"/>
    </source>
</evidence>
<evidence type="ECO:0000256" key="2">
    <source>
        <dbReference type="ARBA" id="ARBA00010663"/>
    </source>
</evidence>
<dbReference type="Proteomes" id="UP000694941">
    <property type="component" value="Unplaced"/>
</dbReference>
<dbReference type="PROSITE" id="PS50262">
    <property type="entry name" value="G_PROTEIN_RECEP_F1_2"/>
    <property type="match status" value="1"/>
</dbReference>
<protein>
    <submittedName>
        <fullName evidence="13">Growth hormone secretagogue receptor type 1-like</fullName>
    </submittedName>
</protein>
<reference evidence="13" key="1">
    <citation type="submission" date="2025-08" db="UniProtKB">
        <authorList>
            <consortium name="RefSeq"/>
        </authorList>
    </citation>
    <scope>IDENTIFICATION</scope>
    <source>
        <tissue evidence="13">Muscle</tissue>
    </source>
</reference>
<evidence type="ECO:0000313" key="12">
    <source>
        <dbReference type="Proteomes" id="UP000694941"/>
    </source>
</evidence>
<feature type="transmembrane region" description="Helical" evidence="10">
    <location>
        <begin position="84"/>
        <end position="104"/>
    </location>
</feature>
<proteinExistence type="inferred from homology"/>